<protein>
    <submittedName>
        <fullName evidence="3">DUF502 domain-containing protein</fullName>
    </submittedName>
</protein>
<evidence type="ECO:0000313" key="4">
    <source>
        <dbReference type="Proteomes" id="UP001154061"/>
    </source>
</evidence>
<dbReference type="Proteomes" id="UP001154061">
    <property type="component" value="Unassembled WGS sequence"/>
</dbReference>
<feature type="region of interest" description="Disordered" evidence="1">
    <location>
        <begin position="194"/>
        <end position="222"/>
    </location>
</feature>
<feature type="transmembrane region" description="Helical" evidence="2">
    <location>
        <begin position="12"/>
        <end position="38"/>
    </location>
</feature>
<proteinExistence type="predicted"/>
<dbReference type="PANTHER" id="PTHR31876">
    <property type="entry name" value="COV-LIKE PROTEIN 1"/>
    <property type="match status" value="1"/>
</dbReference>
<comment type="caution">
    <text evidence="3">The sequence shown here is derived from an EMBL/GenBank/DDBJ whole genome shotgun (WGS) entry which is preliminary data.</text>
</comment>
<keyword evidence="2" id="KW-0812">Transmembrane</keyword>
<name>A0A9Q4KWS8_9EURY</name>
<dbReference type="InterPro" id="IPR007462">
    <property type="entry name" value="COV1-like"/>
</dbReference>
<sequence>MASWKRVFASGLILLGPILVTLYVVYRAYVLAIGFTPAVLFDPNMLSGLIGNEPTRVLLIRILQIGVSLAFFLVVAVAIGVLTRTTIGDIFARSIDGVANRVPGLRVLYNASKIAAETTIGEEQALQEPVKVRSWDGTHMPAFKTGHTTTDGRVVLFIPTAPNVSSGFVVEAEADRIIETDESVEEVLARVLSGGFGDSESPQDRTRTVPFDASGDRSDEEE</sequence>
<dbReference type="Pfam" id="PF04367">
    <property type="entry name" value="DUF502"/>
    <property type="match status" value="1"/>
</dbReference>
<dbReference type="AlphaFoldDB" id="A0A9Q4KWS8"/>
<evidence type="ECO:0000256" key="2">
    <source>
        <dbReference type="SAM" id="Phobius"/>
    </source>
</evidence>
<organism evidence="3 4">
    <name type="scientific">Natrinema salsiterrestre</name>
    <dbReference type="NCBI Taxonomy" id="2950540"/>
    <lineage>
        <taxon>Archaea</taxon>
        <taxon>Methanobacteriati</taxon>
        <taxon>Methanobacteriota</taxon>
        <taxon>Stenosarchaea group</taxon>
        <taxon>Halobacteria</taxon>
        <taxon>Halobacteriales</taxon>
        <taxon>Natrialbaceae</taxon>
        <taxon>Natrinema</taxon>
    </lineage>
</organism>
<evidence type="ECO:0000313" key="3">
    <source>
        <dbReference type="EMBL" id="MDF9744415.1"/>
    </source>
</evidence>
<feature type="transmembrane region" description="Helical" evidence="2">
    <location>
        <begin position="58"/>
        <end position="83"/>
    </location>
</feature>
<keyword evidence="2" id="KW-1133">Transmembrane helix</keyword>
<accession>A0A9Q4KWS8</accession>
<keyword evidence="4" id="KW-1185">Reference proteome</keyword>
<evidence type="ECO:0000256" key="1">
    <source>
        <dbReference type="SAM" id="MobiDB-lite"/>
    </source>
</evidence>
<dbReference type="RefSeq" id="WP_277519911.1">
    <property type="nucleotide sequence ID" value="NZ_JAMQOT010000001.1"/>
</dbReference>
<reference evidence="3" key="1">
    <citation type="submission" date="2022-06" db="EMBL/GenBank/DDBJ databases">
        <title>Natrinema sp. a new haloarchaeum isolate from saline soil.</title>
        <authorList>
            <person name="Strakova D."/>
            <person name="Galisteo C."/>
            <person name="Sanchez-Porro C."/>
            <person name="Ventosa A."/>
        </authorList>
    </citation>
    <scope>NUCLEOTIDE SEQUENCE</scope>
    <source>
        <strain evidence="3">S1CR25-10</strain>
    </source>
</reference>
<dbReference type="EMBL" id="JAMQOT010000001">
    <property type="protein sequence ID" value="MDF9744415.1"/>
    <property type="molecule type" value="Genomic_DNA"/>
</dbReference>
<dbReference type="PANTHER" id="PTHR31876:SF26">
    <property type="entry name" value="PROTEIN LIKE COV 2"/>
    <property type="match status" value="1"/>
</dbReference>
<gene>
    <name evidence="3" type="ORF">NDI89_02345</name>
</gene>
<keyword evidence="2" id="KW-0472">Membrane</keyword>